<dbReference type="Pfam" id="PF14223">
    <property type="entry name" value="Retrotran_gag_2"/>
    <property type="match status" value="1"/>
</dbReference>
<keyword evidence="6" id="KW-1185">Reference proteome</keyword>
<keyword evidence="2" id="KW-0175">Coiled coil</keyword>
<feature type="compositionally biased region" description="Low complexity" evidence="3">
    <location>
        <begin position="142"/>
        <end position="172"/>
    </location>
</feature>
<protein>
    <recommendedName>
        <fullName evidence="4">CCHC-type domain-containing protein</fullName>
    </recommendedName>
</protein>
<feature type="compositionally biased region" description="Low complexity" evidence="3">
    <location>
        <begin position="310"/>
        <end position="323"/>
    </location>
</feature>
<feature type="compositionally biased region" description="Low complexity" evidence="3">
    <location>
        <begin position="924"/>
        <end position="935"/>
    </location>
</feature>
<dbReference type="GO" id="GO:0008270">
    <property type="term" value="F:zinc ion binding"/>
    <property type="evidence" value="ECO:0007669"/>
    <property type="project" value="UniProtKB-KW"/>
</dbReference>
<feature type="compositionally biased region" description="Basic and acidic residues" evidence="3">
    <location>
        <begin position="868"/>
        <end position="884"/>
    </location>
</feature>
<dbReference type="EMBL" id="JARYMX010000001">
    <property type="protein sequence ID" value="KAJ9566980.1"/>
    <property type="molecule type" value="Genomic_DNA"/>
</dbReference>
<feature type="compositionally biased region" description="Polar residues" evidence="3">
    <location>
        <begin position="252"/>
        <end position="261"/>
    </location>
</feature>
<dbReference type="PROSITE" id="PS50158">
    <property type="entry name" value="ZF_CCHC"/>
    <property type="match status" value="1"/>
</dbReference>
<feature type="coiled-coil region" evidence="2">
    <location>
        <begin position="1090"/>
        <end position="1138"/>
    </location>
</feature>
<feature type="region of interest" description="Disordered" evidence="3">
    <location>
        <begin position="251"/>
        <end position="270"/>
    </location>
</feature>
<feature type="compositionally biased region" description="Polar residues" evidence="3">
    <location>
        <begin position="893"/>
        <end position="918"/>
    </location>
</feature>
<feature type="compositionally biased region" description="Gly residues" evidence="3">
    <location>
        <begin position="771"/>
        <end position="781"/>
    </location>
</feature>
<feature type="domain" description="CCHC-type" evidence="4">
    <location>
        <begin position="939"/>
        <end position="952"/>
    </location>
</feature>
<feature type="region of interest" description="Disordered" evidence="3">
    <location>
        <begin position="136"/>
        <end position="173"/>
    </location>
</feature>
<keyword evidence="1" id="KW-0862">Zinc</keyword>
<evidence type="ECO:0000313" key="6">
    <source>
        <dbReference type="Proteomes" id="UP001172457"/>
    </source>
</evidence>
<evidence type="ECO:0000256" key="3">
    <source>
        <dbReference type="SAM" id="MobiDB-lite"/>
    </source>
</evidence>
<dbReference type="InterPro" id="IPR001878">
    <property type="entry name" value="Znf_CCHC"/>
</dbReference>
<feature type="region of interest" description="Disordered" evidence="3">
    <location>
        <begin position="1228"/>
        <end position="1260"/>
    </location>
</feature>
<evidence type="ECO:0000313" key="5">
    <source>
        <dbReference type="EMBL" id="KAJ9566980.1"/>
    </source>
</evidence>
<feature type="compositionally biased region" description="Low complexity" evidence="3">
    <location>
        <begin position="1228"/>
        <end position="1237"/>
    </location>
</feature>
<feature type="region of interest" description="Disordered" evidence="3">
    <location>
        <begin position="306"/>
        <end position="350"/>
    </location>
</feature>
<dbReference type="Pfam" id="PF00098">
    <property type="entry name" value="zf-CCHC"/>
    <property type="match status" value="1"/>
</dbReference>
<dbReference type="InterPro" id="IPR036875">
    <property type="entry name" value="Znf_CCHC_sf"/>
</dbReference>
<sequence length="1311" mass="147294">MYDNYRITDLDYFRVFGCKCYVLNDRDNLGKFEPKSDECIFIGYSHNSKTYRVFNKRTRTILESSNVDFSETETYSDASPSNLNALLPELSTAPPSTDSASNTFASDFIDLADYDLPTLTGPIVVPAQAGSTTTSVSSDAFVTEPSSSTSTNSVTPESAVSSPEISSAASPEPVREQMITPKLYMFYSHHLAKNGLNLSFAGSGGTCQDETMDEQSDDDFWEDFERILHEGHEEETLKENQSPIQLKVSLPISDSDSSNNEPLPCQDNPRTIRYEGVLTRDPFWETSCQKQLVNPTPITTYLKDLRSNSRDSNSQSANQQSKNRNGKWYATRPGGSHKGKSTNPGFPNRNTRAEISAQIFRLGICTFSESENPPFLNRKTLFSESENEPLIWGFASEKSLFRIQAFFRTQTFPNREIVFSESEKLFSASNQVSLSRRSVLAREMSKEILGIGSETRPPVLVMGEYQQCRRRMIYFLDLLDENLMKSIREGPIRPTVTVAAVPKTDTCPELPSYVVEKPVEMFNPEQRARHLIDKRALTLLIMALPNDMYARVDSLTNARDVWLEIEQQMQGGDTAVESQKESALNAYEGFKARENESLTESYQRLNAFVNDLRRLGVEKSKYEVNVKFLKNLTQEWQNMAINIQLSRNLGAMGLHDLFSMMVQHEEFITGGRTKKAVDPLALSAVPFGGPSTTPVQPMPFNNISPQYYPEEYSQEFNPNYGTSIQHPDEPVIISISDDELFHVNESLALISHSVQRLNANRGYNRARGSGFLSGGRMGQSRGGHYQPERGQYGNQGRGSYQQGVCRLTSKETIGTTREGSEKIKADTEISREETTPILTIKEVKGYEIGYGGRHESGRLDQGPGYGYEQHRGDQRQDERMDHGKSIYHGGDSKGNSSRQVQRNDQQPHADQGIQQANHPQGPITQNPAPQQTASPTTTCYKCGKLGHYARDCSVKYKDAAYFERKASLMRKKEKRVALLVDEENWVCEEESSDEEDHMVKGLCLMADFEGSEAVGPSTYQDIDPSEVSSIPDMTDTVAMLESKICDLERCLQSERTLVTKFRIDSAIYKDSLEDLTIVYNRETLESGIRESNLANKLSCLQKAYEELNSNHGELNIKFQLLSDERTRLFSKIQELEDNNFKRGQSEQTLSILTQHAKKNPFYKAKPGLGLSENHVLDKAPSHLYNFEDMATSKPKPALVGGHVTEEFVRQTVTYIEVINGETITRIISPTNSTSSSPPTSPPPNRPIFVPASDPTNSEPTWEGIKARTPRVAMPPINYTNLNSSYDTREMELSEETLVIHPRILPQLSVPT</sequence>
<proteinExistence type="predicted"/>
<dbReference type="Pfam" id="PF25597">
    <property type="entry name" value="SH3_retrovirus"/>
    <property type="match status" value="1"/>
</dbReference>
<dbReference type="InterPro" id="IPR057670">
    <property type="entry name" value="SH3_retrovirus"/>
</dbReference>
<feature type="region of interest" description="Disordered" evidence="3">
    <location>
        <begin position="770"/>
        <end position="800"/>
    </location>
</feature>
<comment type="caution">
    <text evidence="5">The sequence shown here is derived from an EMBL/GenBank/DDBJ whole genome shotgun (WGS) entry which is preliminary data.</text>
</comment>
<keyword evidence="1" id="KW-0479">Metal-binding</keyword>
<accession>A0AA38U5M3</accession>
<dbReference type="GO" id="GO:0003676">
    <property type="term" value="F:nucleic acid binding"/>
    <property type="evidence" value="ECO:0007669"/>
    <property type="project" value="InterPro"/>
</dbReference>
<dbReference type="Gene3D" id="4.10.60.10">
    <property type="entry name" value="Zinc finger, CCHC-type"/>
    <property type="match status" value="1"/>
</dbReference>
<name>A0AA38U5M3_9ASTR</name>
<dbReference type="SUPFAM" id="SSF57756">
    <property type="entry name" value="Retrovirus zinc finger-like domains"/>
    <property type="match status" value="1"/>
</dbReference>
<feature type="region of interest" description="Disordered" evidence="3">
    <location>
        <begin position="851"/>
        <end position="935"/>
    </location>
</feature>
<evidence type="ECO:0000259" key="4">
    <source>
        <dbReference type="PROSITE" id="PS50158"/>
    </source>
</evidence>
<dbReference type="SMART" id="SM00343">
    <property type="entry name" value="ZnF_C2HC"/>
    <property type="match status" value="1"/>
</dbReference>
<feature type="compositionally biased region" description="Polar residues" evidence="3">
    <location>
        <begin position="341"/>
        <end position="350"/>
    </location>
</feature>
<evidence type="ECO:0000256" key="2">
    <source>
        <dbReference type="SAM" id="Coils"/>
    </source>
</evidence>
<keyword evidence="1" id="KW-0863">Zinc-finger</keyword>
<organism evidence="5 6">
    <name type="scientific">Centaurea solstitialis</name>
    <name type="common">yellow star-thistle</name>
    <dbReference type="NCBI Taxonomy" id="347529"/>
    <lineage>
        <taxon>Eukaryota</taxon>
        <taxon>Viridiplantae</taxon>
        <taxon>Streptophyta</taxon>
        <taxon>Embryophyta</taxon>
        <taxon>Tracheophyta</taxon>
        <taxon>Spermatophyta</taxon>
        <taxon>Magnoliopsida</taxon>
        <taxon>eudicotyledons</taxon>
        <taxon>Gunneridae</taxon>
        <taxon>Pentapetalae</taxon>
        <taxon>asterids</taxon>
        <taxon>campanulids</taxon>
        <taxon>Asterales</taxon>
        <taxon>Asteraceae</taxon>
        <taxon>Carduoideae</taxon>
        <taxon>Cardueae</taxon>
        <taxon>Centaureinae</taxon>
        <taxon>Centaurea</taxon>
    </lineage>
</organism>
<gene>
    <name evidence="5" type="ORF">OSB04_002946</name>
</gene>
<evidence type="ECO:0000256" key="1">
    <source>
        <dbReference type="PROSITE-ProRule" id="PRU00047"/>
    </source>
</evidence>
<reference evidence="5" key="1">
    <citation type="submission" date="2023-03" db="EMBL/GenBank/DDBJ databases">
        <title>Chromosome-scale reference genome and RAD-based genetic map of yellow starthistle (Centaurea solstitialis) reveal putative structural variation and QTLs associated with invader traits.</title>
        <authorList>
            <person name="Reatini B."/>
            <person name="Cang F.A."/>
            <person name="Jiang Q."/>
            <person name="Mckibben M.T.W."/>
            <person name="Barker M.S."/>
            <person name="Rieseberg L.H."/>
            <person name="Dlugosch K.M."/>
        </authorList>
    </citation>
    <scope>NUCLEOTIDE SEQUENCE</scope>
    <source>
        <strain evidence="5">CAN-66</strain>
        <tissue evidence="5">Leaf</tissue>
    </source>
</reference>
<dbReference type="Proteomes" id="UP001172457">
    <property type="component" value="Chromosome 1"/>
</dbReference>